<feature type="compositionally biased region" description="Low complexity" evidence="1">
    <location>
        <begin position="1"/>
        <end position="26"/>
    </location>
</feature>
<dbReference type="Proteomes" id="UP001500432">
    <property type="component" value="Unassembled WGS sequence"/>
</dbReference>
<dbReference type="SUPFAM" id="SSF159888">
    <property type="entry name" value="YdhG-like"/>
    <property type="match status" value="1"/>
</dbReference>
<name>A0ABN3BXS5_9MICC</name>
<reference evidence="3 4" key="1">
    <citation type="journal article" date="2019" name="Int. J. Syst. Evol. Microbiol.">
        <title>The Global Catalogue of Microorganisms (GCM) 10K type strain sequencing project: providing services to taxonomists for standard genome sequencing and annotation.</title>
        <authorList>
            <consortium name="The Broad Institute Genomics Platform"/>
            <consortium name="The Broad Institute Genome Sequencing Center for Infectious Disease"/>
            <person name="Wu L."/>
            <person name="Ma J."/>
        </authorList>
    </citation>
    <scope>NUCLEOTIDE SEQUENCE [LARGE SCALE GENOMIC DNA]</scope>
    <source>
        <strain evidence="3 4">JCM 16034</strain>
    </source>
</reference>
<dbReference type="EMBL" id="BAAAQW010000007">
    <property type="protein sequence ID" value="GAA2201720.1"/>
    <property type="molecule type" value="Genomic_DNA"/>
</dbReference>
<dbReference type="RefSeq" id="WP_344300307.1">
    <property type="nucleotide sequence ID" value="NZ_BAAAQW010000007.1"/>
</dbReference>
<sequence>MSPAAKAGAAAKTGAAAEATGAPSSAFSAEERAAMKEHAAEVKKARGRQSAADKAAGDLADTVAKIESFEEPDRSIARRLHALVAETAPELAPKLWYGMPSYARDGKVVLFFKDRKKFGSRYATLGFEETAALDDGAMWVTSVALTEPGEDDWARIGELVRKAAG</sequence>
<evidence type="ECO:0000313" key="4">
    <source>
        <dbReference type="Proteomes" id="UP001500432"/>
    </source>
</evidence>
<gene>
    <name evidence="3" type="ORF">GCM10009849_27290</name>
</gene>
<proteinExistence type="predicted"/>
<evidence type="ECO:0000259" key="2">
    <source>
        <dbReference type="Pfam" id="PF08818"/>
    </source>
</evidence>
<evidence type="ECO:0000313" key="3">
    <source>
        <dbReference type="EMBL" id="GAA2201720.1"/>
    </source>
</evidence>
<evidence type="ECO:0000256" key="1">
    <source>
        <dbReference type="SAM" id="MobiDB-lite"/>
    </source>
</evidence>
<protein>
    <submittedName>
        <fullName evidence="3">DUF1801 domain-containing protein</fullName>
    </submittedName>
</protein>
<feature type="region of interest" description="Disordered" evidence="1">
    <location>
        <begin position="1"/>
        <end position="57"/>
    </location>
</feature>
<dbReference type="Pfam" id="PF08818">
    <property type="entry name" value="DUF1801"/>
    <property type="match status" value="1"/>
</dbReference>
<dbReference type="Gene3D" id="3.90.1150.200">
    <property type="match status" value="1"/>
</dbReference>
<feature type="compositionally biased region" description="Basic and acidic residues" evidence="1">
    <location>
        <begin position="29"/>
        <end position="44"/>
    </location>
</feature>
<feature type="domain" description="YdhG-like" evidence="2">
    <location>
        <begin position="74"/>
        <end position="163"/>
    </location>
</feature>
<keyword evidence="4" id="KW-1185">Reference proteome</keyword>
<comment type="caution">
    <text evidence="3">The sequence shown here is derived from an EMBL/GenBank/DDBJ whole genome shotgun (WGS) entry which is preliminary data.</text>
</comment>
<organism evidence="3 4">
    <name type="scientific">Sinomonas flava</name>
    <dbReference type="NCBI Taxonomy" id="496857"/>
    <lineage>
        <taxon>Bacteria</taxon>
        <taxon>Bacillati</taxon>
        <taxon>Actinomycetota</taxon>
        <taxon>Actinomycetes</taxon>
        <taxon>Micrococcales</taxon>
        <taxon>Micrococcaceae</taxon>
        <taxon>Sinomonas</taxon>
    </lineage>
</organism>
<accession>A0ABN3BXS5</accession>
<dbReference type="InterPro" id="IPR014922">
    <property type="entry name" value="YdhG-like"/>
</dbReference>